<dbReference type="SUPFAM" id="SSF52540">
    <property type="entry name" value="P-loop containing nucleoside triphosphate hydrolases"/>
    <property type="match status" value="1"/>
</dbReference>
<keyword evidence="6 10" id="KW-0378">Hydrolase</keyword>
<comment type="subcellular location">
    <subcellularLocation>
        <location evidence="10">Cytoplasm</location>
    </subcellularLocation>
</comment>
<gene>
    <name evidence="10 14" type="primary">rsgA</name>
    <name evidence="14" type="ORF">J3A84_07320</name>
</gene>
<evidence type="ECO:0000313" key="14">
    <source>
        <dbReference type="EMBL" id="MBO1264835.1"/>
    </source>
</evidence>
<evidence type="ECO:0000313" key="15">
    <source>
        <dbReference type="Proteomes" id="UP000664218"/>
    </source>
</evidence>
<evidence type="ECO:0000256" key="7">
    <source>
        <dbReference type="ARBA" id="ARBA00022833"/>
    </source>
</evidence>
<comment type="function">
    <text evidence="10">One of several proteins that assist in the late maturation steps of the functional core of the 30S ribosomal subunit. Helps release RbfA from mature subunits. May play a role in the assembly of ribosomal proteins into the subunit. Circularly permuted GTPase that catalyzes slow GTP hydrolysis, GTPase activity is stimulated by the 30S ribosomal subunit.</text>
</comment>
<feature type="binding site" evidence="10">
    <location>
        <position position="307"/>
    </location>
    <ligand>
        <name>Zn(2+)</name>
        <dbReference type="ChEBI" id="CHEBI:29105"/>
    </ligand>
</feature>
<evidence type="ECO:0000256" key="10">
    <source>
        <dbReference type="HAMAP-Rule" id="MF_01820"/>
    </source>
</evidence>
<keyword evidence="3 10" id="KW-0479">Metal-binding</keyword>
<dbReference type="RefSeq" id="WP_207599364.1">
    <property type="nucleotide sequence ID" value="NZ_JAFNJU010000005.1"/>
</dbReference>
<dbReference type="Gene3D" id="2.40.50.140">
    <property type="entry name" value="Nucleic acid-binding proteins"/>
    <property type="match status" value="1"/>
</dbReference>
<feature type="binding site" evidence="10">
    <location>
        <position position="301"/>
    </location>
    <ligand>
        <name>Zn(2+)</name>
        <dbReference type="ChEBI" id="CHEBI:29105"/>
    </ligand>
</feature>
<feature type="domain" description="EngC GTPase" evidence="12">
    <location>
        <begin position="122"/>
        <end position="269"/>
    </location>
</feature>
<evidence type="ECO:0000256" key="8">
    <source>
        <dbReference type="ARBA" id="ARBA00022884"/>
    </source>
</evidence>
<name>A0A939HAP1_9CLOT</name>
<evidence type="ECO:0000256" key="11">
    <source>
        <dbReference type="SAM" id="MobiDB-lite"/>
    </source>
</evidence>
<keyword evidence="8 10" id="KW-0694">RNA-binding</keyword>
<dbReference type="HAMAP" id="MF_01820">
    <property type="entry name" value="GTPase_RsgA"/>
    <property type="match status" value="1"/>
</dbReference>
<proteinExistence type="inferred from homology"/>
<keyword evidence="15" id="KW-1185">Reference proteome</keyword>
<dbReference type="GO" id="GO:0003924">
    <property type="term" value="F:GTPase activity"/>
    <property type="evidence" value="ECO:0007669"/>
    <property type="project" value="UniProtKB-UniRule"/>
</dbReference>
<evidence type="ECO:0000259" key="13">
    <source>
        <dbReference type="PROSITE" id="PS51721"/>
    </source>
</evidence>
<dbReference type="NCBIfam" id="TIGR00157">
    <property type="entry name" value="ribosome small subunit-dependent GTPase A"/>
    <property type="match status" value="1"/>
</dbReference>
<dbReference type="GO" id="GO:0019843">
    <property type="term" value="F:rRNA binding"/>
    <property type="evidence" value="ECO:0007669"/>
    <property type="project" value="UniProtKB-KW"/>
</dbReference>
<evidence type="ECO:0000256" key="1">
    <source>
        <dbReference type="ARBA" id="ARBA00022490"/>
    </source>
</evidence>
<organism evidence="14 15">
    <name type="scientific">Proteiniclasticum aestuarii</name>
    <dbReference type="NCBI Taxonomy" id="2817862"/>
    <lineage>
        <taxon>Bacteria</taxon>
        <taxon>Bacillati</taxon>
        <taxon>Bacillota</taxon>
        <taxon>Clostridia</taxon>
        <taxon>Eubacteriales</taxon>
        <taxon>Clostridiaceae</taxon>
        <taxon>Proteiniclasticum</taxon>
    </lineage>
</organism>
<evidence type="ECO:0000259" key="12">
    <source>
        <dbReference type="PROSITE" id="PS50936"/>
    </source>
</evidence>
<dbReference type="EMBL" id="JAFNJU010000005">
    <property type="protein sequence ID" value="MBO1264835.1"/>
    <property type="molecule type" value="Genomic_DNA"/>
</dbReference>
<reference evidence="14" key="1">
    <citation type="submission" date="2021-03" db="EMBL/GenBank/DDBJ databases">
        <title>Proteiniclasticum marinus sp. nov., isolated from tidal flat sediment.</title>
        <authorList>
            <person name="Namirimu T."/>
            <person name="Yang J.-A."/>
            <person name="Yang S.-H."/>
            <person name="Kim Y.-J."/>
            <person name="Kwon K.K."/>
        </authorList>
    </citation>
    <scope>NUCLEOTIDE SEQUENCE</scope>
    <source>
        <strain evidence="14">SCR006</strain>
    </source>
</reference>
<protein>
    <recommendedName>
        <fullName evidence="10">Small ribosomal subunit biogenesis GTPase RsgA</fullName>
        <ecNumber evidence="10">3.6.1.-</ecNumber>
    </recommendedName>
</protein>
<dbReference type="Proteomes" id="UP000664218">
    <property type="component" value="Unassembled WGS sequence"/>
</dbReference>
<dbReference type="InterPro" id="IPR012340">
    <property type="entry name" value="NA-bd_OB-fold"/>
</dbReference>
<keyword evidence="2 10" id="KW-0690">Ribosome biogenesis</keyword>
<dbReference type="InterPro" id="IPR004881">
    <property type="entry name" value="Ribosome_biogen_GTPase_RsgA"/>
</dbReference>
<dbReference type="EC" id="3.6.1.-" evidence="10"/>
<dbReference type="GO" id="GO:0005737">
    <property type="term" value="C:cytoplasm"/>
    <property type="evidence" value="ECO:0007669"/>
    <property type="project" value="UniProtKB-SubCell"/>
</dbReference>
<feature type="binding site" evidence="10">
    <location>
        <begin position="213"/>
        <end position="221"/>
    </location>
    <ligand>
        <name>GTP</name>
        <dbReference type="ChEBI" id="CHEBI:37565"/>
    </ligand>
</feature>
<feature type="binding site" evidence="10">
    <location>
        <begin position="161"/>
        <end position="164"/>
    </location>
    <ligand>
        <name>GTP</name>
        <dbReference type="ChEBI" id="CHEBI:37565"/>
    </ligand>
</feature>
<comment type="caution">
    <text evidence="14">The sequence shown here is derived from an EMBL/GenBank/DDBJ whole genome shotgun (WGS) entry which is preliminary data.</text>
</comment>
<dbReference type="GO" id="GO:0005525">
    <property type="term" value="F:GTP binding"/>
    <property type="evidence" value="ECO:0007669"/>
    <property type="project" value="UniProtKB-UniRule"/>
</dbReference>
<dbReference type="CDD" id="cd01854">
    <property type="entry name" value="YjeQ_EngC"/>
    <property type="match status" value="1"/>
</dbReference>
<dbReference type="InterPro" id="IPR030378">
    <property type="entry name" value="G_CP_dom"/>
</dbReference>
<dbReference type="AlphaFoldDB" id="A0A939HAP1"/>
<accession>A0A939HAP1</accession>
<comment type="cofactor">
    <cofactor evidence="10">
        <name>Zn(2+)</name>
        <dbReference type="ChEBI" id="CHEBI:29105"/>
    </cofactor>
    <text evidence="10">Binds 1 zinc ion per subunit.</text>
</comment>
<dbReference type="Gene3D" id="1.10.40.50">
    <property type="entry name" value="Probable gtpase engc, domain 3"/>
    <property type="match status" value="1"/>
</dbReference>
<evidence type="ECO:0000256" key="2">
    <source>
        <dbReference type="ARBA" id="ARBA00022517"/>
    </source>
</evidence>
<dbReference type="Gene3D" id="3.40.50.300">
    <property type="entry name" value="P-loop containing nucleotide triphosphate hydrolases"/>
    <property type="match status" value="1"/>
</dbReference>
<dbReference type="InterPro" id="IPR027417">
    <property type="entry name" value="P-loop_NTPase"/>
</dbReference>
<dbReference type="GO" id="GO:0042274">
    <property type="term" value="P:ribosomal small subunit biogenesis"/>
    <property type="evidence" value="ECO:0007669"/>
    <property type="project" value="UniProtKB-UniRule"/>
</dbReference>
<dbReference type="PROSITE" id="PS50936">
    <property type="entry name" value="ENGC_GTPASE"/>
    <property type="match status" value="1"/>
</dbReference>
<keyword evidence="4 10" id="KW-0699">rRNA-binding</keyword>
<dbReference type="PANTHER" id="PTHR32120">
    <property type="entry name" value="SMALL RIBOSOMAL SUBUNIT BIOGENESIS GTPASE RSGA"/>
    <property type="match status" value="1"/>
</dbReference>
<feature type="region of interest" description="Disordered" evidence="11">
    <location>
        <begin position="337"/>
        <end position="358"/>
    </location>
</feature>
<dbReference type="Pfam" id="PF03193">
    <property type="entry name" value="RsgA_GTPase"/>
    <property type="match status" value="1"/>
</dbReference>
<dbReference type="SUPFAM" id="SSF50249">
    <property type="entry name" value="Nucleic acid-binding proteins"/>
    <property type="match status" value="1"/>
</dbReference>
<sequence length="373" mass="42024">MSLEKFGFDDCFRESFRPYQNKGYVPARIVAQHKGRYMVHTETGILSGKLSGKFIYHSDVRKDYPVVGDWVAVKIIEESESVIYVVLPRKNSFSRKMAISGGRKIRNGVIVGGNIEEQVLSANIDTAFIVTGLDDNFSIGRIERYITLVKSSGVHPVILLNKCDLVPDVSEYMEKVRAVAEGIEIHPISASAGIHMDVLDPYTGSGQTIVFFGSSGVGKSTIVNYLFEEDVQKTGATSEANGKGRHTTTGSQLLFHESGCAVIDTPGMRELQLWADEEVLMESFHDIHVLAEGCRYRDCRHEEEDHCSVREAIAEGKLDAERFQHFKSQQKELEALKSSRESYYKDRSSQKKKKSVRRNGVDRSFYFSREKEE</sequence>
<feature type="domain" description="CP-type G" evidence="13">
    <location>
        <begin position="113"/>
        <end position="271"/>
    </location>
</feature>
<comment type="subunit">
    <text evidence="10">Monomer. Associates with 30S ribosomal subunit, binds 16S rRNA.</text>
</comment>
<keyword evidence="1 10" id="KW-0963">Cytoplasm</keyword>
<comment type="similarity">
    <text evidence="10">Belongs to the TRAFAC class YlqF/YawG GTPase family. RsgA subfamily.</text>
</comment>
<keyword evidence="7 10" id="KW-0862">Zinc</keyword>
<dbReference type="InterPro" id="IPR010914">
    <property type="entry name" value="RsgA_GTPase_dom"/>
</dbReference>
<evidence type="ECO:0000256" key="5">
    <source>
        <dbReference type="ARBA" id="ARBA00022741"/>
    </source>
</evidence>
<keyword evidence="5 10" id="KW-0547">Nucleotide-binding</keyword>
<evidence type="ECO:0000256" key="3">
    <source>
        <dbReference type="ARBA" id="ARBA00022723"/>
    </source>
</evidence>
<feature type="compositionally biased region" description="Basic and acidic residues" evidence="11">
    <location>
        <begin position="337"/>
        <end position="349"/>
    </location>
</feature>
<dbReference type="GO" id="GO:0046872">
    <property type="term" value="F:metal ion binding"/>
    <property type="evidence" value="ECO:0007669"/>
    <property type="project" value="UniProtKB-KW"/>
</dbReference>
<feature type="binding site" evidence="10">
    <location>
        <position position="294"/>
    </location>
    <ligand>
        <name>Zn(2+)</name>
        <dbReference type="ChEBI" id="CHEBI:29105"/>
    </ligand>
</feature>
<dbReference type="PROSITE" id="PS51721">
    <property type="entry name" value="G_CP"/>
    <property type="match status" value="1"/>
</dbReference>
<feature type="binding site" evidence="10">
    <location>
        <position position="299"/>
    </location>
    <ligand>
        <name>Zn(2+)</name>
        <dbReference type="ChEBI" id="CHEBI:29105"/>
    </ligand>
</feature>
<dbReference type="PANTHER" id="PTHR32120:SF10">
    <property type="entry name" value="SMALL RIBOSOMAL SUBUNIT BIOGENESIS GTPASE RSGA"/>
    <property type="match status" value="1"/>
</dbReference>
<evidence type="ECO:0000256" key="9">
    <source>
        <dbReference type="ARBA" id="ARBA00023134"/>
    </source>
</evidence>
<keyword evidence="9 10" id="KW-0342">GTP-binding</keyword>
<evidence type="ECO:0000256" key="6">
    <source>
        <dbReference type="ARBA" id="ARBA00022801"/>
    </source>
</evidence>
<evidence type="ECO:0000256" key="4">
    <source>
        <dbReference type="ARBA" id="ARBA00022730"/>
    </source>
</evidence>